<proteinExistence type="predicted"/>
<gene>
    <name evidence="2" type="ORF">RND81_09G260400</name>
</gene>
<keyword evidence="3" id="KW-1185">Reference proteome</keyword>
<evidence type="ECO:0000313" key="2">
    <source>
        <dbReference type="EMBL" id="KAK9692381.1"/>
    </source>
</evidence>
<comment type="caution">
    <text evidence="2">The sequence shown here is derived from an EMBL/GenBank/DDBJ whole genome shotgun (WGS) entry which is preliminary data.</text>
</comment>
<dbReference type="AlphaFoldDB" id="A0AAW1IR23"/>
<organism evidence="2 3">
    <name type="scientific">Saponaria officinalis</name>
    <name type="common">Common soapwort</name>
    <name type="synonym">Lychnis saponaria</name>
    <dbReference type="NCBI Taxonomy" id="3572"/>
    <lineage>
        <taxon>Eukaryota</taxon>
        <taxon>Viridiplantae</taxon>
        <taxon>Streptophyta</taxon>
        <taxon>Embryophyta</taxon>
        <taxon>Tracheophyta</taxon>
        <taxon>Spermatophyta</taxon>
        <taxon>Magnoliopsida</taxon>
        <taxon>eudicotyledons</taxon>
        <taxon>Gunneridae</taxon>
        <taxon>Pentapetalae</taxon>
        <taxon>Caryophyllales</taxon>
        <taxon>Caryophyllaceae</taxon>
        <taxon>Caryophylleae</taxon>
        <taxon>Saponaria</taxon>
    </lineage>
</organism>
<protein>
    <submittedName>
        <fullName evidence="2">Uncharacterized protein</fullName>
    </submittedName>
</protein>
<evidence type="ECO:0000313" key="3">
    <source>
        <dbReference type="Proteomes" id="UP001443914"/>
    </source>
</evidence>
<feature type="region of interest" description="Disordered" evidence="1">
    <location>
        <begin position="430"/>
        <end position="455"/>
    </location>
</feature>
<dbReference type="EMBL" id="JBDFQZ010000009">
    <property type="protein sequence ID" value="KAK9692381.1"/>
    <property type="molecule type" value="Genomic_DNA"/>
</dbReference>
<sequence>MASLDRAQSARESTSSVSSRTWSSSWSSSSRTKVLAIECIRGTSRADEWSGGLLQSGDIVEEIVIGNILLRAPFKDGNSGVQKQLHSCFKNKVSSIRVRVRRGESNEAAELSACIVPDGKKKQRYVLRAIDDPNYAVAFFDRTESECLHLQASRASRLNHALNSAQLQDGYVAYPWERKMQEMLQVPNSSSFMSILFLPKAAENGSGRYNDLEDTLAKANAWLNSAQASGVPIFLKNIQTESLLTKISGETASSRVNSSSLSDLPKLANASLYGFEDYHGVDIGVVKSVRLWYSPVEEYPVEIDIREGDVKLGFVISRTEEGFIYVSSVVRGDESVPSERSGLSELYRDALRNSKLLVISRVNNQKVLPWIVSSTGAIQCFDTVSLCHKLSLHRHAKVPIILHVLMWDYNSPSPKRHIDHTPTPLAMPFLPQDENPTHSNGEHTQVASSSNVEYEKPVIDDDESNIGLPRDTAGEESFRFHNFSLPGNWV</sequence>
<dbReference type="PANTHER" id="PTHR33984:SF2">
    <property type="entry name" value="OS02G0717600 PROTEIN"/>
    <property type="match status" value="1"/>
</dbReference>
<name>A0AAW1IR23_SAPOF</name>
<feature type="compositionally biased region" description="Polar residues" evidence="1">
    <location>
        <begin position="437"/>
        <end position="452"/>
    </location>
</feature>
<dbReference type="PANTHER" id="PTHR33984">
    <property type="entry name" value="OS02G0717600 PROTEIN"/>
    <property type="match status" value="1"/>
</dbReference>
<accession>A0AAW1IR23</accession>
<reference evidence="2" key="1">
    <citation type="submission" date="2024-03" db="EMBL/GenBank/DDBJ databases">
        <title>WGS assembly of Saponaria officinalis var. Norfolk2.</title>
        <authorList>
            <person name="Jenkins J."/>
            <person name="Shu S."/>
            <person name="Grimwood J."/>
            <person name="Barry K."/>
            <person name="Goodstein D."/>
            <person name="Schmutz J."/>
            <person name="Leebens-Mack J."/>
            <person name="Osbourn A."/>
        </authorList>
    </citation>
    <scope>NUCLEOTIDE SEQUENCE [LARGE SCALE GENOMIC DNA]</scope>
    <source>
        <strain evidence="2">JIC</strain>
    </source>
</reference>
<dbReference type="Proteomes" id="UP001443914">
    <property type="component" value="Unassembled WGS sequence"/>
</dbReference>
<evidence type="ECO:0000256" key="1">
    <source>
        <dbReference type="SAM" id="MobiDB-lite"/>
    </source>
</evidence>